<evidence type="ECO:0000256" key="1">
    <source>
        <dbReference type="ARBA" id="ARBA00022898"/>
    </source>
</evidence>
<keyword evidence="5" id="KW-1185">Reference proteome</keyword>
<dbReference type="PANTHER" id="PTHR30244:SF36">
    <property type="entry name" value="3-OXO-GLUCOSE-6-PHOSPHATE:GLUTAMATE AMINOTRANSFERASE"/>
    <property type="match status" value="1"/>
</dbReference>
<dbReference type="EMBL" id="JAFITO010000001">
    <property type="protein sequence ID" value="MBN4067963.1"/>
    <property type="molecule type" value="Genomic_DNA"/>
</dbReference>
<keyword evidence="1 3" id="KW-0663">Pyridoxal phosphate</keyword>
<protein>
    <submittedName>
        <fullName evidence="4">DegT/DnrJ/EryC1/StrS family aminotransferase</fullName>
    </submittedName>
</protein>
<dbReference type="SUPFAM" id="SSF53383">
    <property type="entry name" value="PLP-dependent transferases"/>
    <property type="match status" value="1"/>
</dbReference>
<evidence type="ECO:0000313" key="5">
    <source>
        <dbReference type="Proteomes" id="UP000717534"/>
    </source>
</evidence>
<gene>
    <name evidence="4" type="ORF">JYU06_00350</name>
</gene>
<keyword evidence="4" id="KW-0808">Transferase</keyword>
<dbReference type="Pfam" id="PF01041">
    <property type="entry name" value="DegT_DnrJ_EryC1"/>
    <property type="match status" value="1"/>
</dbReference>
<dbReference type="InterPro" id="IPR015422">
    <property type="entry name" value="PyrdxlP-dep_Trfase_small"/>
</dbReference>
<evidence type="ECO:0000256" key="3">
    <source>
        <dbReference type="RuleBase" id="RU004508"/>
    </source>
</evidence>
<comment type="similarity">
    <text evidence="2 3">Belongs to the DegT/DnrJ/EryC1 family.</text>
</comment>
<dbReference type="PIRSF" id="PIRSF000390">
    <property type="entry name" value="PLP_StrS"/>
    <property type="match status" value="1"/>
</dbReference>
<comment type="caution">
    <text evidence="4">The sequence shown here is derived from an EMBL/GenBank/DDBJ whole genome shotgun (WGS) entry which is preliminary data.</text>
</comment>
<evidence type="ECO:0000256" key="2">
    <source>
        <dbReference type="ARBA" id="ARBA00037999"/>
    </source>
</evidence>
<dbReference type="InterPro" id="IPR015424">
    <property type="entry name" value="PyrdxlP-dep_Trfase"/>
</dbReference>
<dbReference type="InterPro" id="IPR000653">
    <property type="entry name" value="DegT/StrS_aminotransferase"/>
</dbReference>
<accession>A0ABS3AS67</accession>
<evidence type="ECO:0000313" key="4">
    <source>
        <dbReference type="EMBL" id="MBN4067963.1"/>
    </source>
</evidence>
<dbReference type="InterPro" id="IPR015421">
    <property type="entry name" value="PyrdxlP-dep_Trfase_major"/>
</dbReference>
<dbReference type="Gene3D" id="3.40.640.10">
    <property type="entry name" value="Type I PLP-dependent aspartate aminotransferase-like (Major domain)"/>
    <property type="match status" value="1"/>
</dbReference>
<dbReference type="Proteomes" id="UP000717534">
    <property type="component" value="Unassembled WGS sequence"/>
</dbReference>
<reference evidence="4 5" key="1">
    <citation type="submission" date="2021-02" db="EMBL/GenBank/DDBJ databases">
        <title>Activity-based single-cell genomes from oceanic crustal fluid captures similar information to metagenomic and metatranscriptomic surveys with orders of magnitude less sampling.</title>
        <authorList>
            <person name="D'Angelo T.S."/>
            <person name="Orcutt B.N."/>
        </authorList>
    </citation>
    <scope>NUCLEOTIDE SEQUENCE [LARGE SCALE GENOMIC DNA]</scope>
    <source>
        <strain evidence="4">AH-315-G02</strain>
    </source>
</reference>
<dbReference type="PANTHER" id="PTHR30244">
    <property type="entry name" value="TRANSAMINASE"/>
    <property type="match status" value="1"/>
</dbReference>
<organism evidence="4 5">
    <name type="scientific">Desulfotalea psychrophila</name>
    <dbReference type="NCBI Taxonomy" id="84980"/>
    <lineage>
        <taxon>Bacteria</taxon>
        <taxon>Pseudomonadati</taxon>
        <taxon>Thermodesulfobacteriota</taxon>
        <taxon>Desulfobulbia</taxon>
        <taxon>Desulfobulbales</taxon>
        <taxon>Desulfocapsaceae</taxon>
        <taxon>Desulfotalea</taxon>
    </lineage>
</organism>
<sequence>MKIPLLDLGSQLKPLREEIIEAVTKVIDSTTYIQGPEVIGLESEVANYCNTASAVGVSSGTDALLVALMALKIGPGDRVLTTSYSFFATMGVIVRCGAKPVFADIDPVSYNIDPLAMAAVLKNDTDKTIKAIIPVHLYGQCADMTAIMALADQYDIPVVEDAAQAIGAEYPLESGRWVRSGSMGIAGCFSFFPSKNLGGIGDGGMLVSNDSKFGELVRMLRNHGAEPKYYHAEIGGNFRLDPIQATVLRIKLKYLEKWHAARRENASAYNTFFAETSLLEEQKVKVPVAVYKEQAELSGTSRNYHIYNQYVITVENRDGLIKWLTSRDIGCEIYYPLCLHEQECLAELIDRPVLPHAEKAARSSLALPIYPELTLEMQKYVVEQIVSFYKS</sequence>
<dbReference type="CDD" id="cd00616">
    <property type="entry name" value="AHBA_syn"/>
    <property type="match status" value="1"/>
</dbReference>
<dbReference type="GO" id="GO:0008483">
    <property type="term" value="F:transaminase activity"/>
    <property type="evidence" value="ECO:0007669"/>
    <property type="project" value="UniProtKB-KW"/>
</dbReference>
<dbReference type="Gene3D" id="3.90.1150.10">
    <property type="entry name" value="Aspartate Aminotransferase, domain 1"/>
    <property type="match status" value="1"/>
</dbReference>
<proteinExistence type="inferred from homology"/>
<keyword evidence="4" id="KW-0032">Aminotransferase</keyword>
<name>A0ABS3AS67_9BACT</name>